<name>A0A4Q6XR18_9SPHN</name>
<dbReference type="Pfam" id="PF12697">
    <property type="entry name" value="Abhydrolase_6"/>
    <property type="match status" value="1"/>
</dbReference>
<dbReference type="Proteomes" id="UP000292085">
    <property type="component" value="Unassembled WGS sequence"/>
</dbReference>
<evidence type="ECO:0000259" key="1">
    <source>
        <dbReference type="Pfam" id="PF12697"/>
    </source>
</evidence>
<evidence type="ECO:0000313" key="3">
    <source>
        <dbReference type="Proteomes" id="UP000292085"/>
    </source>
</evidence>
<organism evidence="2 3">
    <name type="scientific">Sphingomonas populi</name>
    <dbReference type="NCBI Taxonomy" id="2484750"/>
    <lineage>
        <taxon>Bacteria</taxon>
        <taxon>Pseudomonadati</taxon>
        <taxon>Pseudomonadota</taxon>
        <taxon>Alphaproteobacteria</taxon>
        <taxon>Sphingomonadales</taxon>
        <taxon>Sphingomonadaceae</taxon>
        <taxon>Sphingomonas</taxon>
    </lineage>
</organism>
<dbReference type="GO" id="GO:0080032">
    <property type="term" value="F:methyl jasmonate esterase activity"/>
    <property type="evidence" value="ECO:0007669"/>
    <property type="project" value="TreeGrafter"/>
</dbReference>
<dbReference type="InterPro" id="IPR045889">
    <property type="entry name" value="MES/HNL"/>
</dbReference>
<dbReference type="EMBL" id="SGIS01000084">
    <property type="protein sequence ID" value="RZF59129.1"/>
    <property type="molecule type" value="Genomic_DNA"/>
</dbReference>
<dbReference type="AlphaFoldDB" id="A0A4Q6XR18"/>
<dbReference type="InterPro" id="IPR000073">
    <property type="entry name" value="AB_hydrolase_1"/>
</dbReference>
<dbReference type="InterPro" id="IPR029058">
    <property type="entry name" value="AB_hydrolase_fold"/>
</dbReference>
<dbReference type="PANTHER" id="PTHR10992:SF1086">
    <property type="entry name" value="AB HYDROLASE-1 DOMAIN-CONTAINING PROTEIN"/>
    <property type="match status" value="1"/>
</dbReference>
<gene>
    <name evidence="2" type="ORF">EWE75_23395</name>
</gene>
<keyword evidence="3" id="KW-1185">Reference proteome</keyword>
<dbReference type="OrthoDB" id="9814966at2"/>
<keyword evidence="2" id="KW-0378">Hydrolase</keyword>
<comment type="caution">
    <text evidence="2">The sequence shown here is derived from an EMBL/GenBank/DDBJ whole genome shotgun (WGS) entry which is preliminary data.</text>
</comment>
<proteinExistence type="predicted"/>
<reference evidence="2 3" key="1">
    <citation type="submission" date="2019-02" db="EMBL/GenBank/DDBJ databases">
        <authorList>
            <person name="Li Y."/>
        </authorList>
    </citation>
    <scope>NUCLEOTIDE SEQUENCE [LARGE SCALE GENOMIC DNA]</scope>
    <source>
        <strain evidence="2 3">3-7</strain>
    </source>
</reference>
<sequence>MRSFNVATFHLVPGGFHGKWCWDRVVPELQTMGHKATGIELPGMGGDDTPHKDVTLDLWARHLIDLAEREAELPVLVGHSRAGLAMIRAAELAPDRFASLVFLSAVVPPQGEAMGSHESFSQVPYMRIVNEGHTLIASEDILPLLFNGCSAEDVKQAATGICPEPLAPWTVPITTTEERFGTVRRAYIHCLQDKMLPYDWQLQVASRLGCTRSVTMDTDHSPFLNSPQELARHIGSLA</sequence>
<protein>
    <submittedName>
        <fullName evidence="2">Alpha/beta fold hydrolase</fullName>
    </submittedName>
</protein>
<dbReference type="PANTHER" id="PTHR10992">
    <property type="entry name" value="METHYLESTERASE FAMILY MEMBER"/>
    <property type="match status" value="1"/>
</dbReference>
<dbReference type="GO" id="GO:0080030">
    <property type="term" value="F:methyl indole-3-acetate esterase activity"/>
    <property type="evidence" value="ECO:0007669"/>
    <property type="project" value="TreeGrafter"/>
</dbReference>
<accession>A0A4Q6XR18</accession>
<dbReference type="SUPFAM" id="SSF53474">
    <property type="entry name" value="alpha/beta-Hydrolases"/>
    <property type="match status" value="1"/>
</dbReference>
<evidence type="ECO:0000313" key="2">
    <source>
        <dbReference type="EMBL" id="RZF59129.1"/>
    </source>
</evidence>
<feature type="domain" description="AB hydrolase-1" evidence="1">
    <location>
        <begin position="11"/>
        <end position="232"/>
    </location>
</feature>
<dbReference type="Gene3D" id="3.40.50.1820">
    <property type="entry name" value="alpha/beta hydrolase"/>
    <property type="match status" value="1"/>
</dbReference>